<dbReference type="Proteomes" id="UP000006729">
    <property type="component" value="Chromosome 6"/>
</dbReference>
<name>A0ACC0SSV1_POPTR</name>
<reference evidence="1 2" key="1">
    <citation type="journal article" date="2006" name="Science">
        <title>The genome of black cottonwood, Populus trichocarpa (Torr. &amp; Gray).</title>
        <authorList>
            <person name="Tuskan G.A."/>
            <person name="Difazio S."/>
            <person name="Jansson S."/>
            <person name="Bohlmann J."/>
            <person name="Grigoriev I."/>
            <person name="Hellsten U."/>
            <person name="Putnam N."/>
            <person name="Ralph S."/>
            <person name="Rombauts S."/>
            <person name="Salamov A."/>
            <person name="Schein J."/>
            <person name="Sterck L."/>
            <person name="Aerts A."/>
            <person name="Bhalerao R.R."/>
            <person name="Bhalerao R.P."/>
            <person name="Blaudez D."/>
            <person name="Boerjan W."/>
            <person name="Brun A."/>
            <person name="Brunner A."/>
            <person name="Busov V."/>
            <person name="Campbell M."/>
            <person name="Carlson J."/>
            <person name="Chalot M."/>
            <person name="Chapman J."/>
            <person name="Chen G.L."/>
            <person name="Cooper D."/>
            <person name="Coutinho P.M."/>
            <person name="Couturier J."/>
            <person name="Covert S."/>
            <person name="Cronk Q."/>
            <person name="Cunningham R."/>
            <person name="Davis J."/>
            <person name="Degroeve S."/>
            <person name="Dejardin A."/>
            <person name="Depamphilis C."/>
            <person name="Detter J."/>
            <person name="Dirks B."/>
            <person name="Dubchak I."/>
            <person name="Duplessis S."/>
            <person name="Ehlting J."/>
            <person name="Ellis B."/>
            <person name="Gendler K."/>
            <person name="Goodstein D."/>
            <person name="Gribskov M."/>
            <person name="Grimwood J."/>
            <person name="Groover A."/>
            <person name="Gunter L."/>
            <person name="Hamberger B."/>
            <person name="Heinze B."/>
            <person name="Helariutta Y."/>
            <person name="Henrissat B."/>
            <person name="Holligan D."/>
            <person name="Holt R."/>
            <person name="Huang W."/>
            <person name="Islam-Faridi N."/>
            <person name="Jones S."/>
            <person name="Jones-Rhoades M."/>
            <person name="Jorgensen R."/>
            <person name="Joshi C."/>
            <person name="Kangasjarvi J."/>
            <person name="Karlsson J."/>
            <person name="Kelleher C."/>
            <person name="Kirkpatrick R."/>
            <person name="Kirst M."/>
            <person name="Kohler A."/>
            <person name="Kalluri U."/>
            <person name="Larimer F."/>
            <person name="Leebens-Mack J."/>
            <person name="Leple J.C."/>
            <person name="Locascio P."/>
            <person name="Lou Y."/>
            <person name="Lucas S."/>
            <person name="Martin F."/>
            <person name="Montanini B."/>
            <person name="Napoli C."/>
            <person name="Nelson D.R."/>
            <person name="Nelson C."/>
            <person name="Nieminen K."/>
            <person name="Nilsson O."/>
            <person name="Pereda V."/>
            <person name="Peter G."/>
            <person name="Philippe R."/>
            <person name="Pilate G."/>
            <person name="Poliakov A."/>
            <person name="Razumovskaya J."/>
            <person name="Richardson P."/>
            <person name="Rinaldi C."/>
            <person name="Ritland K."/>
            <person name="Rouze P."/>
            <person name="Ryaboy D."/>
            <person name="Schmutz J."/>
            <person name="Schrader J."/>
            <person name="Segerman B."/>
            <person name="Shin H."/>
            <person name="Siddiqui A."/>
            <person name="Sterky F."/>
            <person name="Terry A."/>
            <person name="Tsai C.J."/>
            <person name="Uberbacher E."/>
            <person name="Unneberg P."/>
            <person name="Vahala J."/>
            <person name="Wall K."/>
            <person name="Wessler S."/>
            <person name="Yang G."/>
            <person name="Yin T."/>
            <person name="Douglas C."/>
            <person name="Marra M."/>
            <person name="Sandberg G."/>
            <person name="Van de Peer Y."/>
            <person name="Rokhsar D."/>
        </authorList>
    </citation>
    <scope>NUCLEOTIDE SEQUENCE [LARGE SCALE GENOMIC DNA]</scope>
    <source>
        <strain evidence="2">cv. Nisqually</strain>
    </source>
</reference>
<accession>A0ACC0SSV1</accession>
<gene>
    <name evidence="1" type="ORF">POPTR_006G074600v4</name>
</gene>
<organism evidence="1 2">
    <name type="scientific">Populus trichocarpa</name>
    <name type="common">Western balsam poplar</name>
    <name type="synonym">Populus balsamifera subsp. trichocarpa</name>
    <dbReference type="NCBI Taxonomy" id="3694"/>
    <lineage>
        <taxon>Eukaryota</taxon>
        <taxon>Viridiplantae</taxon>
        <taxon>Streptophyta</taxon>
        <taxon>Embryophyta</taxon>
        <taxon>Tracheophyta</taxon>
        <taxon>Spermatophyta</taxon>
        <taxon>Magnoliopsida</taxon>
        <taxon>eudicotyledons</taxon>
        <taxon>Gunneridae</taxon>
        <taxon>Pentapetalae</taxon>
        <taxon>rosids</taxon>
        <taxon>fabids</taxon>
        <taxon>Malpighiales</taxon>
        <taxon>Salicaceae</taxon>
        <taxon>Saliceae</taxon>
        <taxon>Populus</taxon>
    </lineage>
</organism>
<evidence type="ECO:0000313" key="1">
    <source>
        <dbReference type="EMBL" id="KAI9392319.1"/>
    </source>
</evidence>
<proteinExistence type="predicted"/>
<comment type="caution">
    <text evidence="1">The sequence shown here is derived from an EMBL/GenBank/DDBJ whole genome shotgun (WGS) entry which is preliminary data.</text>
</comment>
<dbReference type="EMBL" id="CM009295">
    <property type="protein sequence ID" value="KAI9392319.1"/>
    <property type="molecule type" value="Genomic_DNA"/>
</dbReference>
<keyword evidence="2" id="KW-1185">Reference proteome</keyword>
<sequence>MSPNPNMVQKQNPPSQAKHHSSSLSLYLNSTAPTSQSMETIENIAADQNYCEMTKMFSNDELKSWTMHQAFTQSYEYSSSPEGAASTASKTIVSERKRRKKLNDKLLELRGAVPKISKLDKASTLKDAIVYIQDLQEQERRLQAEIMELESKSLKKDPGFDFEQELPVLLRPKKTRYDQIYDHRAPISYPIKVHELRVNSMGEKTLLVSLTCSKARDAMIKICEIFESMKLKIITANVAIVSGMVKKTVLIEADMEEKDNLKIKIERAFSAESDPDSHLSMQSK</sequence>
<evidence type="ECO:0000313" key="2">
    <source>
        <dbReference type="Proteomes" id="UP000006729"/>
    </source>
</evidence>
<protein>
    <submittedName>
        <fullName evidence="1">Uncharacterized protein</fullName>
    </submittedName>
</protein>